<comment type="catalytic activity">
    <reaction evidence="10">
        <text>holo-[cytochrome c] = apo-[cytochrome c] + heme b</text>
        <dbReference type="Rhea" id="RHEA:22648"/>
        <dbReference type="Rhea" id="RHEA-COMP:10725"/>
        <dbReference type="Rhea" id="RHEA-COMP:10726"/>
        <dbReference type="ChEBI" id="CHEBI:29950"/>
        <dbReference type="ChEBI" id="CHEBI:60344"/>
        <dbReference type="ChEBI" id="CHEBI:83739"/>
        <dbReference type="EC" id="4.4.1.17"/>
    </reaction>
</comment>
<dbReference type="GO" id="GO:0005743">
    <property type="term" value="C:mitochondrial inner membrane"/>
    <property type="evidence" value="ECO:0007669"/>
    <property type="project" value="UniProtKB-SubCell"/>
</dbReference>
<feature type="compositionally biased region" description="Basic and acidic residues" evidence="11">
    <location>
        <begin position="1"/>
        <end position="14"/>
    </location>
</feature>
<keyword evidence="4 10" id="KW-0479">Metal-binding</keyword>
<sequence>MGLTPSKDESDSERWSCPVPPDVRDHVVQYNVYNERIDQAKTAAQQCPGTQVGLELLDPTNNMPMAPNQQPCPGQIKPLSTERETSTIPKGGTDSTWLYPSPQMFFNALRRKGKGEDVTEDDMTSVVAAHNSMNETTWRKVLAWEALHEHDCGSPTLLRFRGRPDQLSPKARVWSWVTGEQPFDRHDWYVDRCGHEVRYVIDFYFREEKAGTPEAFAIDARPAVDSLEAAVDRVKMAIYTKFAEYGWPCPVTGHSASSAAERQPARGAAQ</sequence>
<evidence type="ECO:0000256" key="9">
    <source>
        <dbReference type="ARBA" id="ARBA00023239"/>
    </source>
</evidence>
<keyword evidence="6 10" id="KW-0408">Iron</keyword>
<keyword evidence="5 10" id="KW-0999">Mitochondrion inner membrane</keyword>
<evidence type="ECO:0000256" key="2">
    <source>
        <dbReference type="ARBA" id="ARBA00007255"/>
    </source>
</evidence>
<dbReference type="InterPro" id="IPR000511">
    <property type="entry name" value="Holocyt_c/c1_synthase"/>
</dbReference>
<keyword evidence="9 10" id="KW-0456">Lyase</keyword>
<accession>A0A061RAZ0</accession>
<gene>
    <name evidence="12" type="ORF">TSPGSL018_9865</name>
</gene>
<dbReference type="PANTHER" id="PTHR12743">
    <property type="entry name" value="CYTOCHROME C1 HEME LYASE"/>
    <property type="match status" value="1"/>
</dbReference>
<feature type="region of interest" description="Disordered" evidence="11">
    <location>
        <begin position="1"/>
        <end position="20"/>
    </location>
</feature>
<protein>
    <recommendedName>
        <fullName evidence="10">Holocytochrome c-type synthase</fullName>
        <ecNumber evidence="10">4.4.1.17</ecNumber>
    </recommendedName>
</protein>
<evidence type="ECO:0000256" key="6">
    <source>
        <dbReference type="ARBA" id="ARBA00023004"/>
    </source>
</evidence>
<evidence type="ECO:0000256" key="11">
    <source>
        <dbReference type="SAM" id="MobiDB-lite"/>
    </source>
</evidence>
<evidence type="ECO:0000256" key="4">
    <source>
        <dbReference type="ARBA" id="ARBA00022723"/>
    </source>
</evidence>
<dbReference type="Pfam" id="PF01265">
    <property type="entry name" value="Cyto_heme_lyase"/>
    <property type="match status" value="1"/>
</dbReference>
<proteinExistence type="inferred from homology"/>
<keyword evidence="8 10" id="KW-0472">Membrane</keyword>
<evidence type="ECO:0000256" key="8">
    <source>
        <dbReference type="ARBA" id="ARBA00023136"/>
    </source>
</evidence>
<dbReference type="PROSITE" id="PS00822">
    <property type="entry name" value="CYTO_HEME_LYASE_2"/>
    <property type="match status" value="1"/>
</dbReference>
<dbReference type="AlphaFoldDB" id="A0A061RAZ0"/>
<dbReference type="GO" id="GO:0004408">
    <property type="term" value="F:holocytochrome-c synthase activity"/>
    <property type="evidence" value="ECO:0007669"/>
    <property type="project" value="UniProtKB-EC"/>
</dbReference>
<comment type="function">
    <text evidence="10">Lyase that catalyzes the covalent linking of the heme group to the cytochrome C apoprotein to produce the mature functional cytochrome.</text>
</comment>
<evidence type="ECO:0000256" key="10">
    <source>
        <dbReference type="RuleBase" id="RU363130"/>
    </source>
</evidence>
<evidence type="ECO:0000256" key="1">
    <source>
        <dbReference type="ARBA" id="ARBA00004273"/>
    </source>
</evidence>
<dbReference type="GO" id="GO:0046872">
    <property type="term" value="F:metal ion binding"/>
    <property type="evidence" value="ECO:0007669"/>
    <property type="project" value="UniProtKB-KW"/>
</dbReference>
<dbReference type="PANTHER" id="PTHR12743:SF8">
    <property type="entry name" value="PROTEIN HRI1"/>
    <property type="match status" value="1"/>
</dbReference>
<evidence type="ECO:0000256" key="5">
    <source>
        <dbReference type="ARBA" id="ARBA00022792"/>
    </source>
</evidence>
<comment type="subcellular location">
    <subcellularLocation>
        <location evidence="1 10">Mitochondrion inner membrane</location>
    </subcellularLocation>
</comment>
<comment type="similarity">
    <text evidence="2 10">Belongs to the cytochrome c-type heme lyase family.</text>
</comment>
<evidence type="ECO:0000256" key="3">
    <source>
        <dbReference type="ARBA" id="ARBA00022617"/>
    </source>
</evidence>
<organism evidence="12">
    <name type="scientific">Tetraselmis sp. GSL018</name>
    <dbReference type="NCBI Taxonomy" id="582737"/>
    <lineage>
        <taxon>Eukaryota</taxon>
        <taxon>Viridiplantae</taxon>
        <taxon>Chlorophyta</taxon>
        <taxon>core chlorophytes</taxon>
        <taxon>Chlorodendrophyceae</taxon>
        <taxon>Chlorodendrales</taxon>
        <taxon>Chlorodendraceae</taxon>
        <taxon>Tetraselmis</taxon>
    </lineage>
</organism>
<reference evidence="12" key="1">
    <citation type="submission" date="2014-05" db="EMBL/GenBank/DDBJ databases">
        <title>The transcriptome of the halophilic microalga Tetraselmis sp. GSL018 isolated from the Great Salt Lake, Utah.</title>
        <authorList>
            <person name="Jinkerson R.E."/>
            <person name="D'Adamo S."/>
            <person name="Posewitz M.C."/>
        </authorList>
    </citation>
    <scope>NUCLEOTIDE SEQUENCE</scope>
    <source>
        <strain evidence="12">GSL018</strain>
    </source>
</reference>
<dbReference type="EMBL" id="GBEZ01018484">
    <property type="protein sequence ID" value="JAC67954.1"/>
    <property type="molecule type" value="Transcribed_RNA"/>
</dbReference>
<dbReference type="EC" id="4.4.1.17" evidence="10"/>
<evidence type="ECO:0000313" key="12">
    <source>
        <dbReference type="EMBL" id="JAC67954.1"/>
    </source>
</evidence>
<keyword evidence="7 10" id="KW-0496">Mitochondrion</keyword>
<evidence type="ECO:0000256" key="7">
    <source>
        <dbReference type="ARBA" id="ARBA00023128"/>
    </source>
</evidence>
<dbReference type="PROSITE" id="PS00821">
    <property type="entry name" value="CYTO_HEME_LYASE_1"/>
    <property type="match status" value="1"/>
</dbReference>
<name>A0A061RAZ0_9CHLO</name>
<keyword evidence="3 10" id="KW-0349">Heme</keyword>